<dbReference type="Proteomes" id="UP001444661">
    <property type="component" value="Unassembled WGS sequence"/>
</dbReference>
<keyword evidence="1" id="KW-0695">RNA-directed DNA polymerase</keyword>
<dbReference type="GO" id="GO:0003964">
    <property type="term" value="F:RNA-directed DNA polymerase activity"/>
    <property type="evidence" value="ECO:0007669"/>
    <property type="project" value="UniProtKB-KW"/>
</dbReference>
<dbReference type="EMBL" id="JAQQWK010000010">
    <property type="protein sequence ID" value="KAK8029483.1"/>
    <property type="molecule type" value="Genomic_DNA"/>
</dbReference>
<evidence type="ECO:0000313" key="1">
    <source>
        <dbReference type="EMBL" id="KAK8029483.1"/>
    </source>
</evidence>
<protein>
    <submittedName>
        <fullName evidence="1">Reverse transcriptase</fullName>
    </submittedName>
</protein>
<accession>A0ABR1SCD1</accession>
<reference evidence="1 2" key="1">
    <citation type="submission" date="2023-01" db="EMBL/GenBank/DDBJ databases">
        <title>Analysis of 21 Apiospora genomes using comparative genomics revels a genus with tremendous synthesis potential of carbohydrate active enzymes and secondary metabolites.</title>
        <authorList>
            <person name="Sorensen T."/>
        </authorList>
    </citation>
    <scope>NUCLEOTIDE SEQUENCE [LARGE SCALE GENOMIC DNA]</scope>
    <source>
        <strain evidence="1 2">CBS 33761</strain>
    </source>
</reference>
<comment type="caution">
    <text evidence="1">The sequence shown here is derived from an EMBL/GenBank/DDBJ whole genome shotgun (WGS) entry which is preliminary data.</text>
</comment>
<sequence>MAGTITIDDKYQRNYSYHRSPFYQVADVLKDMPMEKLETIQPYALAPWVSRVPTVTDEPEGVPSTAPDWTARIAVSSSARNGLVGYGGAVEIRTSTRASPMCETRAVTLGGREEQNPFTEN</sequence>
<organism evidence="1 2">
    <name type="scientific">Apiospora rasikravindrae</name>
    <dbReference type="NCBI Taxonomy" id="990691"/>
    <lineage>
        <taxon>Eukaryota</taxon>
        <taxon>Fungi</taxon>
        <taxon>Dikarya</taxon>
        <taxon>Ascomycota</taxon>
        <taxon>Pezizomycotina</taxon>
        <taxon>Sordariomycetes</taxon>
        <taxon>Xylariomycetidae</taxon>
        <taxon>Amphisphaeriales</taxon>
        <taxon>Apiosporaceae</taxon>
        <taxon>Apiospora</taxon>
    </lineage>
</organism>
<keyword evidence="2" id="KW-1185">Reference proteome</keyword>
<keyword evidence="1" id="KW-0548">Nucleotidyltransferase</keyword>
<keyword evidence="1" id="KW-0808">Transferase</keyword>
<name>A0ABR1SCD1_9PEZI</name>
<evidence type="ECO:0000313" key="2">
    <source>
        <dbReference type="Proteomes" id="UP001444661"/>
    </source>
</evidence>
<gene>
    <name evidence="1" type="ORF">PG993_010774</name>
</gene>
<proteinExistence type="predicted"/>